<dbReference type="EC" id="2.7.7.65" evidence="1"/>
<evidence type="ECO:0000256" key="3">
    <source>
        <dbReference type="SAM" id="MobiDB-lite"/>
    </source>
</evidence>
<comment type="catalytic activity">
    <reaction evidence="2">
        <text>2 GTP = 3',3'-c-di-GMP + 2 diphosphate</text>
        <dbReference type="Rhea" id="RHEA:24898"/>
        <dbReference type="ChEBI" id="CHEBI:33019"/>
        <dbReference type="ChEBI" id="CHEBI:37565"/>
        <dbReference type="ChEBI" id="CHEBI:58805"/>
        <dbReference type="EC" id="2.7.7.65"/>
    </reaction>
</comment>
<feature type="domain" description="GGDEF" evidence="4">
    <location>
        <begin position="381"/>
        <end position="514"/>
    </location>
</feature>
<dbReference type="Gene3D" id="3.30.70.270">
    <property type="match status" value="1"/>
</dbReference>
<evidence type="ECO:0000313" key="6">
    <source>
        <dbReference type="Proteomes" id="UP001595967"/>
    </source>
</evidence>
<proteinExistence type="predicted"/>
<dbReference type="InterPro" id="IPR050469">
    <property type="entry name" value="Diguanylate_Cyclase"/>
</dbReference>
<sequence length="514" mass="57027">MRPRSPADIARQSLQVLARRRLPPTPENYQAVYEEVAGLLPHEAFPQRRLRHIGTLLPSQTPRQKQLTQSFLQAVEAKDWQQLQTAIVEYAQLELTGNAQATALSCPSTPLEVLPESLAEQLARLIENTVGALGPEDLRTREISMQLVEFLRQAPPPPRTLEQMLHNYSYRLSFLSQEQAQRARTIAQLLAMAVEHLRTIATQDPPLQGLAEKLQTAMEPAWTTPQLQHIQLHLKNLLFRHLELHNSQQEAHDRIKGLLAQYASHMADLSSHSSQHQDQLSDYAQRIQQAQHLGDLAPLLEAVVASGNRLARESHHAMSAMRDLQEQAQAQEQQIHQLSSRLQRMEDTSRHDPSTGALNGQGLQEAFLAESVRSERLQSPLSVAVMQAQLPATALAGPDAAQAPSALPELALCHLVQIARNTLRPQDDIGRTSDQHLVLVLPDSPSDQAAQALARLQSELAQSPLLHAQDCITVELSVGLVQKHPQETPQQTLERAARALHQAVRMGGGRVVLS</sequence>
<comment type="caution">
    <text evidence="5">The sequence shown here is derived from an EMBL/GenBank/DDBJ whole genome shotgun (WGS) entry which is preliminary data.</text>
</comment>
<dbReference type="InterPro" id="IPR000160">
    <property type="entry name" value="GGDEF_dom"/>
</dbReference>
<dbReference type="InterPro" id="IPR043128">
    <property type="entry name" value="Rev_trsase/Diguanyl_cyclase"/>
</dbReference>
<feature type="region of interest" description="Disordered" evidence="3">
    <location>
        <begin position="314"/>
        <end position="361"/>
    </location>
</feature>
<evidence type="ECO:0000313" key="5">
    <source>
        <dbReference type="EMBL" id="MFC4621267.1"/>
    </source>
</evidence>
<name>A0ABV9GVA8_9BURK</name>
<evidence type="ECO:0000256" key="1">
    <source>
        <dbReference type="ARBA" id="ARBA00012528"/>
    </source>
</evidence>
<feature type="compositionally biased region" description="Basic and acidic residues" evidence="3">
    <location>
        <begin position="343"/>
        <end position="353"/>
    </location>
</feature>
<organism evidence="5 6">
    <name type="scientific">Comamonas nitrativorans</name>
    <dbReference type="NCBI Taxonomy" id="108437"/>
    <lineage>
        <taxon>Bacteria</taxon>
        <taxon>Pseudomonadati</taxon>
        <taxon>Pseudomonadota</taxon>
        <taxon>Betaproteobacteria</taxon>
        <taxon>Burkholderiales</taxon>
        <taxon>Comamonadaceae</taxon>
        <taxon>Comamonas</taxon>
    </lineage>
</organism>
<dbReference type="RefSeq" id="WP_377724019.1">
    <property type="nucleotide sequence ID" value="NZ_JBHSEW010000002.1"/>
</dbReference>
<dbReference type="Pfam" id="PF00990">
    <property type="entry name" value="GGDEF"/>
    <property type="match status" value="1"/>
</dbReference>
<reference evidence="6" key="1">
    <citation type="journal article" date="2019" name="Int. J. Syst. Evol. Microbiol.">
        <title>The Global Catalogue of Microorganisms (GCM) 10K type strain sequencing project: providing services to taxonomists for standard genome sequencing and annotation.</title>
        <authorList>
            <consortium name="The Broad Institute Genomics Platform"/>
            <consortium name="The Broad Institute Genome Sequencing Center for Infectious Disease"/>
            <person name="Wu L."/>
            <person name="Ma J."/>
        </authorList>
    </citation>
    <scope>NUCLEOTIDE SEQUENCE [LARGE SCALE GENOMIC DNA]</scope>
    <source>
        <strain evidence="6">JCM 11650</strain>
    </source>
</reference>
<keyword evidence="6" id="KW-1185">Reference proteome</keyword>
<dbReference type="PROSITE" id="PS50887">
    <property type="entry name" value="GGDEF"/>
    <property type="match status" value="1"/>
</dbReference>
<dbReference type="Proteomes" id="UP001595967">
    <property type="component" value="Unassembled WGS sequence"/>
</dbReference>
<evidence type="ECO:0000256" key="2">
    <source>
        <dbReference type="ARBA" id="ARBA00034247"/>
    </source>
</evidence>
<dbReference type="PANTHER" id="PTHR45138:SF9">
    <property type="entry name" value="DIGUANYLATE CYCLASE DGCM-RELATED"/>
    <property type="match status" value="1"/>
</dbReference>
<gene>
    <name evidence="5" type="ORF">ACFO3A_03475</name>
</gene>
<dbReference type="SMART" id="SM00267">
    <property type="entry name" value="GGDEF"/>
    <property type="match status" value="1"/>
</dbReference>
<accession>A0ABV9GVA8</accession>
<dbReference type="InterPro" id="IPR029787">
    <property type="entry name" value="Nucleotide_cyclase"/>
</dbReference>
<dbReference type="SUPFAM" id="SSF55073">
    <property type="entry name" value="Nucleotide cyclase"/>
    <property type="match status" value="1"/>
</dbReference>
<dbReference type="EMBL" id="JBHSEW010000002">
    <property type="protein sequence ID" value="MFC4621267.1"/>
    <property type="molecule type" value="Genomic_DNA"/>
</dbReference>
<dbReference type="PANTHER" id="PTHR45138">
    <property type="entry name" value="REGULATORY COMPONENTS OF SENSORY TRANSDUCTION SYSTEM"/>
    <property type="match status" value="1"/>
</dbReference>
<evidence type="ECO:0000259" key="4">
    <source>
        <dbReference type="PROSITE" id="PS50887"/>
    </source>
</evidence>
<protein>
    <recommendedName>
        <fullName evidence="1">diguanylate cyclase</fullName>
        <ecNumber evidence="1">2.7.7.65</ecNumber>
    </recommendedName>
</protein>